<dbReference type="EMBL" id="JACBYE010000024">
    <property type="protein sequence ID" value="NYS94018.1"/>
    <property type="molecule type" value="Genomic_DNA"/>
</dbReference>
<feature type="signal peptide" evidence="2">
    <location>
        <begin position="1"/>
        <end position="30"/>
    </location>
</feature>
<protein>
    <submittedName>
        <fullName evidence="4">DUF4397 domain-containing protein</fullName>
    </submittedName>
</protein>
<comment type="caution">
    <text evidence="4">The sequence shown here is derived from an EMBL/GenBank/DDBJ whole genome shotgun (WGS) entry which is preliminary data.</text>
</comment>
<dbReference type="InterPro" id="IPR025510">
    <property type="entry name" value="DUF4397"/>
</dbReference>
<keyword evidence="1" id="KW-0472">Membrane</keyword>
<proteinExistence type="predicted"/>
<reference evidence="4 5" key="1">
    <citation type="submission" date="2020-07" db="EMBL/GenBank/DDBJ databases">
        <title>MOT database genomes.</title>
        <authorList>
            <person name="Joseph S."/>
            <person name="Aduse-Opoku J."/>
            <person name="Hashim A."/>
            <person name="Wade W."/>
            <person name="Curtis M."/>
        </authorList>
    </citation>
    <scope>NUCLEOTIDE SEQUENCE [LARGE SCALE GENOMIC DNA]</scope>
    <source>
        <strain evidence="4 5">DSM 100099</strain>
    </source>
</reference>
<evidence type="ECO:0000256" key="1">
    <source>
        <dbReference type="SAM" id="Phobius"/>
    </source>
</evidence>
<sequence>MRARDRVITSVAVAALTAGGAGLLVAPAQAQTEGADASLSVLHGVPGLTVDVWVNGERTLDDFEPGTLAGPLDLPAGTYSVAITAADAVDASAPAIGPVDLPLAAGTSYTAVAHLDAAGTPTATLFTNDTSTTAAGEGRLTVRHVAAAPAVDVLAGGTAVISGLENPAEQVLDLPASTLSVAVAAAGTTEPVLGPVDVTVAEGVNTIAYAYGSLADGTLALATQTVDGLHSAPSAIQAGEVGLAATGFTSDGPSPWVVVSAGLVLVAAASVVLLTVRRSRARV</sequence>
<evidence type="ECO:0000313" key="4">
    <source>
        <dbReference type="EMBL" id="NYS94018.1"/>
    </source>
</evidence>
<name>A0A853EYW7_9MICO</name>
<gene>
    <name evidence="4" type="ORF">HZZ10_10870</name>
</gene>
<dbReference type="Proteomes" id="UP000561011">
    <property type="component" value="Unassembled WGS sequence"/>
</dbReference>
<feature type="domain" description="DUF4397" evidence="3">
    <location>
        <begin position="37"/>
        <end position="153"/>
    </location>
</feature>
<feature type="transmembrane region" description="Helical" evidence="1">
    <location>
        <begin position="256"/>
        <end position="276"/>
    </location>
</feature>
<keyword evidence="2" id="KW-0732">Signal</keyword>
<dbReference type="Pfam" id="PF14344">
    <property type="entry name" value="DUF4397"/>
    <property type="match status" value="1"/>
</dbReference>
<evidence type="ECO:0000313" key="5">
    <source>
        <dbReference type="Proteomes" id="UP000561011"/>
    </source>
</evidence>
<evidence type="ECO:0000256" key="2">
    <source>
        <dbReference type="SAM" id="SignalP"/>
    </source>
</evidence>
<evidence type="ECO:0000259" key="3">
    <source>
        <dbReference type="Pfam" id="PF14344"/>
    </source>
</evidence>
<accession>A0A853EYW7</accession>
<organism evidence="4 5">
    <name type="scientific">Sanguibacter inulinus</name>
    <dbReference type="NCBI Taxonomy" id="60922"/>
    <lineage>
        <taxon>Bacteria</taxon>
        <taxon>Bacillati</taxon>
        <taxon>Actinomycetota</taxon>
        <taxon>Actinomycetes</taxon>
        <taxon>Micrococcales</taxon>
        <taxon>Sanguibacteraceae</taxon>
        <taxon>Sanguibacter</taxon>
    </lineage>
</organism>
<feature type="chain" id="PRO_5032466571" evidence="2">
    <location>
        <begin position="31"/>
        <end position="283"/>
    </location>
</feature>
<keyword evidence="1" id="KW-1133">Transmembrane helix</keyword>
<dbReference type="AlphaFoldDB" id="A0A853EYW7"/>
<dbReference type="RefSeq" id="WP_056132270.1">
    <property type="nucleotide sequence ID" value="NZ_JACBYE010000024.1"/>
</dbReference>
<keyword evidence="5" id="KW-1185">Reference proteome</keyword>
<keyword evidence="1" id="KW-0812">Transmembrane</keyword>